<dbReference type="AlphaFoldDB" id="A0A3S5AP00"/>
<feature type="region of interest" description="Disordered" evidence="1">
    <location>
        <begin position="225"/>
        <end position="270"/>
    </location>
</feature>
<proteinExistence type="predicted"/>
<feature type="region of interest" description="Disordered" evidence="1">
    <location>
        <begin position="88"/>
        <end position="107"/>
    </location>
</feature>
<comment type="caution">
    <text evidence="2">The sequence shown here is derived from an EMBL/GenBank/DDBJ whole genome shotgun (WGS) entry which is preliminary data.</text>
</comment>
<accession>A0A3S5AP00</accession>
<evidence type="ECO:0000256" key="1">
    <source>
        <dbReference type="SAM" id="MobiDB-lite"/>
    </source>
</evidence>
<dbReference type="OrthoDB" id="6288663at2759"/>
<protein>
    <submittedName>
        <fullName evidence="2">Uncharacterized protein</fullName>
    </submittedName>
</protein>
<dbReference type="EMBL" id="CAAALY010095050">
    <property type="protein sequence ID" value="VEL28429.1"/>
    <property type="molecule type" value="Genomic_DNA"/>
</dbReference>
<organism evidence="2 3">
    <name type="scientific">Protopolystoma xenopodis</name>
    <dbReference type="NCBI Taxonomy" id="117903"/>
    <lineage>
        <taxon>Eukaryota</taxon>
        <taxon>Metazoa</taxon>
        <taxon>Spiralia</taxon>
        <taxon>Lophotrochozoa</taxon>
        <taxon>Platyhelminthes</taxon>
        <taxon>Monogenea</taxon>
        <taxon>Polyopisthocotylea</taxon>
        <taxon>Polystomatidea</taxon>
        <taxon>Polystomatidae</taxon>
        <taxon>Protopolystoma</taxon>
    </lineage>
</organism>
<name>A0A3S5AP00_9PLAT</name>
<feature type="non-terminal residue" evidence="2">
    <location>
        <position position="1"/>
    </location>
</feature>
<evidence type="ECO:0000313" key="3">
    <source>
        <dbReference type="Proteomes" id="UP000784294"/>
    </source>
</evidence>
<evidence type="ECO:0000313" key="2">
    <source>
        <dbReference type="EMBL" id="VEL28429.1"/>
    </source>
</evidence>
<gene>
    <name evidence="2" type="ORF">PXEA_LOCUS21869</name>
</gene>
<keyword evidence="3" id="KW-1185">Reference proteome</keyword>
<dbReference type="Proteomes" id="UP000784294">
    <property type="component" value="Unassembled WGS sequence"/>
</dbReference>
<feature type="compositionally biased region" description="Acidic residues" evidence="1">
    <location>
        <begin position="247"/>
        <end position="264"/>
    </location>
</feature>
<reference evidence="2" key="1">
    <citation type="submission" date="2018-11" db="EMBL/GenBank/DDBJ databases">
        <authorList>
            <consortium name="Pathogen Informatics"/>
        </authorList>
    </citation>
    <scope>NUCLEOTIDE SEQUENCE</scope>
</reference>
<sequence length="349" mass="37571">PPSGSRFPFSPSVVASPSRQAAARPLAAAFVAAQEAEERIRLEAAVVTVAKKQSPVEQAVSLIGPDQSSSMLQLVNASKAPRPLALSQLHQPSTQSQSSSHAAASASALRRLMPAPAERIASSSCRPAISGDNVSLSSSFMAECEPPYPASPFRIIEPGPSSLNVLASSAITTVTSTVSPATAMAVTGNDSGILSHIYSSPLRPAISQLESVCIMDELPTPLPAYLADAPTASPAPKPPGGGLYLPMDEEEDEDDEDEDEDESQDDSKRRRLYARGKQQVNQNYHIKQLHHSHHNHHHKTEDIKQRNLQKHPDNLNGIQHEQPQAFTTPQVGYSTLITRFHPVLVFPFI</sequence>